<dbReference type="STRING" id="286115.A0A507DBF2"/>
<accession>A0A507DBF2</accession>
<dbReference type="Proteomes" id="UP000317494">
    <property type="component" value="Unassembled WGS sequence"/>
</dbReference>
<dbReference type="EMBL" id="QEAN01000093">
    <property type="protein sequence ID" value="TPX48816.1"/>
    <property type="molecule type" value="Genomic_DNA"/>
</dbReference>
<comment type="caution">
    <text evidence="3">The sequence shown here is derived from an EMBL/GenBank/DDBJ whole genome shotgun (WGS) entry which is preliminary data.</text>
</comment>
<dbReference type="Pfam" id="PF12799">
    <property type="entry name" value="LRR_4"/>
    <property type="match status" value="1"/>
</dbReference>
<dbReference type="Pfam" id="PF13855">
    <property type="entry name" value="LRR_8"/>
    <property type="match status" value="1"/>
</dbReference>
<evidence type="ECO:0000256" key="2">
    <source>
        <dbReference type="ARBA" id="ARBA00022737"/>
    </source>
</evidence>
<keyword evidence="4" id="KW-1185">Reference proteome</keyword>
<keyword evidence="1" id="KW-0433">Leucine-rich repeat</keyword>
<dbReference type="Gene3D" id="3.80.10.10">
    <property type="entry name" value="Ribonuclease Inhibitor"/>
    <property type="match status" value="1"/>
</dbReference>
<evidence type="ECO:0000256" key="1">
    <source>
        <dbReference type="ARBA" id="ARBA00022614"/>
    </source>
</evidence>
<dbReference type="SMART" id="SM00364">
    <property type="entry name" value="LRR_BAC"/>
    <property type="match status" value="4"/>
</dbReference>
<dbReference type="InterPro" id="IPR032675">
    <property type="entry name" value="LRR_dom_sf"/>
</dbReference>
<dbReference type="InterPro" id="IPR003591">
    <property type="entry name" value="Leu-rich_rpt_typical-subtyp"/>
</dbReference>
<dbReference type="InterPro" id="IPR025875">
    <property type="entry name" value="Leu-rich_rpt_4"/>
</dbReference>
<protein>
    <submittedName>
        <fullName evidence="3">Uncharacterized protein</fullName>
    </submittedName>
</protein>
<dbReference type="GO" id="GO:0005737">
    <property type="term" value="C:cytoplasm"/>
    <property type="evidence" value="ECO:0007669"/>
    <property type="project" value="TreeGrafter"/>
</dbReference>
<evidence type="ECO:0000313" key="4">
    <source>
        <dbReference type="Proteomes" id="UP000317494"/>
    </source>
</evidence>
<organism evidence="3 4">
    <name type="scientific">Synchytrium endobioticum</name>
    <dbReference type="NCBI Taxonomy" id="286115"/>
    <lineage>
        <taxon>Eukaryota</taxon>
        <taxon>Fungi</taxon>
        <taxon>Fungi incertae sedis</taxon>
        <taxon>Chytridiomycota</taxon>
        <taxon>Chytridiomycota incertae sedis</taxon>
        <taxon>Chytridiomycetes</taxon>
        <taxon>Synchytriales</taxon>
        <taxon>Synchytriaceae</taxon>
        <taxon>Synchytrium</taxon>
    </lineage>
</organism>
<dbReference type="PANTHER" id="PTHR48051">
    <property type="match status" value="1"/>
</dbReference>
<gene>
    <name evidence="3" type="ORF">SeMB42_g02835</name>
</gene>
<name>A0A507DBF2_9FUNG</name>
<dbReference type="PANTHER" id="PTHR48051:SF1">
    <property type="entry name" value="RAS SUPPRESSOR PROTEIN 1"/>
    <property type="match status" value="1"/>
</dbReference>
<reference evidence="3 4" key="1">
    <citation type="journal article" date="2019" name="Sci. Rep.">
        <title>Comparative genomics of chytrid fungi reveal insights into the obligate biotrophic and pathogenic lifestyle of Synchytrium endobioticum.</title>
        <authorList>
            <person name="van de Vossenberg B.T.L.H."/>
            <person name="Warris S."/>
            <person name="Nguyen H.D.T."/>
            <person name="van Gent-Pelzer M.P.E."/>
            <person name="Joly D.L."/>
            <person name="van de Geest H.C."/>
            <person name="Bonants P.J.M."/>
            <person name="Smith D.S."/>
            <person name="Levesque C.A."/>
            <person name="van der Lee T.A.J."/>
        </authorList>
    </citation>
    <scope>NUCLEOTIDE SEQUENCE [LARGE SCALE GENOMIC DNA]</scope>
    <source>
        <strain evidence="3 4">MB42</strain>
    </source>
</reference>
<dbReference type="SUPFAM" id="SSF52075">
    <property type="entry name" value="Outer arm dynein light chain 1"/>
    <property type="match status" value="1"/>
</dbReference>
<keyword evidence="2" id="KW-0677">Repeat</keyword>
<dbReference type="SMART" id="SM00369">
    <property type="entry name" value="LRR_TYP"/>
    <property type="match status" value="4"/>
</dbReference>
<proteinExistence type="predicted"/>
<dbReference type="InterPro" id="IPR050216">
    <property type="entry name" value="LRR_domain-containing"/>
</dbReference>
<dbReference type="AlphaFoldDB" id="A0A507DBF2"/>
<dbReference type="PROSITE" id="PS51450">
    <property type="entry name" value="LRR"/>
    <property type="match status" value="1"/>
</dbReference>
<evidence type="ECO:0000313" key="3">
    <source>
        <dbReference type="EMBL" id="TPX48816.1"/>
    </source>
</evidence>
<dbReference type="InterPro" id="IPR001611">
    <property type="entry name" value="Leu-rich_rpt"/>
</dbReference>
<sequence>MQQDSIDPTRHHLFALSALQTLDVSNNHIHTLPPLILHMSNLKALNASNNQLVCIPLEIGGSGLPDLEELNVNDNFLTAIPPELGIMPKLKVLKVRNNRIRVFPAGVLDCKTSVLTWIDVQGNPCERMLPDVSGYEEYAARRKGRIDQFLKT</sequence>
<dbReference type="VEuPathDB" id="FungiDB:SeMB42_g02835"/>